<gene>
    <name evidence="2" type="ORF">OJ962_28150</name>
</gene>
<feature type="domain" description="NmrA-like" evidence="1">
    <location>
        <begin position="2"/>
        <end position="235"/>
    </location>
</feature>
<sequence>MIAVTTPTGNVGRHVTAMLIRAGVRPRVLVRDPAKLDHPDHVDAVQVDLTDRDAVAAAMEGVDALYWVTPASFMSPDPLADYAAYAEVAAHAIERNGIARTVFQSSVGAELRGGAGEIDGLAATEQRLERVAPAITHLRCGFFFVNLLHQREDIERGALPIILPTDFKMPWVDPRDIAEVATGRLLNRDWTGRHVQAVHGPEDLSWDDVAHLLSEATGTPVKAERVPDEAMRAGLQQAGMNERQISALMGMSTGLREGFTPEQPRDATTTTPTTLRAFIADHISPRQPA</sequence>
<dbReference type="PANTHER" id="PTHR43162:SF1">
    <property type="entry name" value="PRESTALK A DIFFERENTIATION PROTEIN A"/>
    <property type="match status" value="1"/>
</dbReference>
<evidence type="ECO:0000313" key="2">
    <source>
        <dbReference type="EMBL" id="MDA0141401.1"/>
    </source>
</evidence>
<name>A0ABT4RS33_9ACTN</name>
<dbReference type="SUPFAM" id="SSF51735">
    <property type="entry name" value="NAD(P)-binding Rossmann-fold domains"/>
    <property type="match status" value="1"/>
</dbReference>
<dbReference type="Proteomes" id="UP001147700">
    <property type="component" value="Unassembled WGS sequence"/>
</dbReference>
<dbReference type="InterPro" id="IPR008030">
    <property type="entry name" value="NmrA-like"/>
</dbReference>
<accession>A0ABT4RS33</accession>
<dbReference type="InterPro" id="IPR036291">
    <property type="entry name" value="NAD(P)-bd_dom_sf"/>
</dbReference>
<organism evidence="2 3">
    <name type="scientific">Solirubrobacter deserti</name>
    <dbReference type="NCBI Taxonomy" id="2282478"/>
    <lineage>
        <taxon>Bacteria</taxon>
        <taxon>Bacillati</taxon>
        <taxon>Actinomycetota</taxon>
        <taxon>Thermoleophilia</taxon>
        <taxon>Solirubrobacterales</taxon>
        <taxon>Solirubrobacteraceae</taxon>
        <taxon>Solirubrobacter</taxon>
    </lineage>
</organism>
<proteinExistence type="predicted"/>
<comment type="caution">
    <text evidence="2">The sequence shown here is derived from an EMBL/GenBank/DDBJ whole genome shotgun (WGS) entry which is preliminary data.</text>
</comment>
<dbReference type="EMBL" id="JAPCID010000056">
    <property type="protein sequence ID" value="MDA0141401.1"/>
    <property type="molecule type" value="Genomic_DNA"/>
</dbReference>
<dbReference type="Gene3D" id="3.90.25.10">
    <property type="entry name" value="UDP-galactose 4-epimerase, domain 1"/>
    <property type="match status" value="1"/>
</dbReference>
<dbReference type="Pfam" id="PF05368">
    <property type="entry name" value="NmrA"/>
    <property type="match status" value="1"/>
</dbReference>
<reference evidence="2" key="1">
    <citation type="submission" date="2022-10" db="EMBL/GenBank/DDBJ databases">
        <title>The WGS of Solirubrobacter sp. CPCC 204708.</title>
        <authorList>
            <person name="Jiang Z."/>
        </authorList>
    </citation>
    <scope>NUCLEOTIDE SEQUENCE</scope>
    <source>
        <strain evidence="2">CPCC 204708</strain>
    </source>
</reference>
<dbReference type="RefSeq" id="WP_202957482.1">
    <property type="nucleotide sequence ID" value="NZ_JAPCID010000056.1"/>
</dbReference>
<keyword evidence="3" id="KW-1185">Reference proteome</keyword>
<dbReference type="Gene3D" id="3.40.50.720">
    <property type="entry name" value="NAD(P)-binding Rossmann-like Domain"/>
    <property type="match status" value="1"/>
</dbReference>
<evidence type="ECO:0000313" key="3">
    <source>
        <dbReference type="Proteomes" id="UP001147700"/>
    </source>
</evidence>
<protein>
    <submittedName>
        <fullName evidence="2">NAD(P)H-binding protein</fullName>
    </submittedName>
</protein>
<dbReference type="InterPro" id="IPR051604">
    <property type="entry name" value="Ergot_Alk_Oxidoreductase"/>
</dbReference>
<dbReference type="PANTHER" id="PTHR43162">
    <property type="match status" value="1"/>
</dbReference>
<evidence type="ECO:0000259" key="1">
    <source>
        <dbReference type="Pfam" id="PF05368"/>
    </source>
</evidence>